<dbReference type="EMBL" id="WMIF01000004">
    <property type="protein sequence ID" value="MTH33938.1"/>
    <property type="molecule type" value="Genomic_DNA"/>
</dbReference>
<dbReference type="AlphaFoldDB" id="A0A844H6I5"/>
<comment type="caution">
    <text evidence="1">The sequence shown here is derived from an EMBL/GenBank/DDBJ whole genome shotgun (WGS) entry which is preliminary data.</text>
</comment>
<gene>
    <name evidence="1" type="ORF">GL279_04925</name>
</gene>
<protein>
    <submittedName>
        <fullName evidence="1">Uncharacterized protein</fullName>
    </submittedName>
</protein>
<dbReference type="OrthoDB" id="7776219at2"/>
<name>A0A844H6I5_9RHOB</name>
<keyword evidence="2" id="KW-1185">Reference proteome</keyword>
<sequence>MPHDYAPARQPLGFAARILTFLGLVTEDKSCLCTDRMAALDDPATRRAIAHLPAHLLHDIGAVPPTASVMPVEGEALRRYMW</sequence>
<accession>A0A844H6I5</accession>
<organism evidence="1 2">
    <name type="scientific">Paracoccus limosus</name>
    <dbReference type="NCBI Taxonomy" id="913252"/>
    <lineage>
        <taxon>Bacteria</taxon>
        <taxon>Pseudomonadati</taxon>
        <taxon>Pseudomonadota</taxon>
        <taxon>Alphaproteobacteria</taxon>
        <taxon>Rhodobacterales</taxon>
        <taxon>Paracoccaceae</taxon>
        <taxon>Paracoccus</taxon>
    </lineage>
</organism>
<evidence type="ECO:0000313" key="2">
    <source>
        <dbReference type="Proteomes" id="UP000442533"/>
    </source>
</evidence>
<evidence type="ECO:0000313" key="1">
    <source>
        <dbReference type="EMBL" id="MTH33938.1"/>
    </source>
</evidence>
<dbReference type="RefSeq" id="WP_155063483.1">
    <property type="nucleotide sequence ID" value="NZ_WMIF01000004.1"/>
</dbReference>
<proteinExistence type="predicted"/>
<reference evidence="1 2" key="1">
    <citation type="submission" date="2019-11" db="EMBL/GenBank/DDBJ databases">
        <authorList>
            <person name="Dong K."/>
        </authorList>
    </citation>
    <scope>NUCLEOTIDE SEQUENCE [LARGE SCALE GENOMIC DNA]</scope>
    <source>
        <strain evidence="1 2">JCM 17370</strain>
    </source>
</reference>
<dbReference type="Proteomes" id="UP000442533">
    <property type="component" value="Unassembled WGS sequence"/>
</dbReference>